<evidence type="ECO:0000256" key="2">
    <source>
        <dbReference type="ARBA" id="ARBA00005336"/>
    </source>
</evidence>
<gene>
    <name evidence="8" type="ORF">DI616_13355</name>
</gene>
<evidence type="ECO:0000313" key="9">
    <source>
        <dbReference type="Proteomes" id="UP000315344"/>
    </source>
</evidence>
<evidence type="ECO:0000256" key="4">
    <source>
        <dbReference type="ARBA" id="ARBA00022729"/>
    </source>
</evidence>
<dbReference type="Pfam" id="PF00933">
    <property type="entry name" value="Glyco_hydro_3"/>
    <property type="match status" value="1"/>
</dbReference>
<dbReference type="EC" id="3.2.1.21" evidence="3"/>
<evidence type="ECO:0000259" key="7">
    <source>
        <dbReference type="SMART" id="SM01217"/>
    </source>
</evidence>
<comment type="similarity">
    <text evidence="2">Belongs to the glycosyl hydrolase 3 family.</text>
</comment>
<dbReference type="Pfam" id="PF01915">
    <property type="entry name" value="Glyco_hydro_3_C"/>
    <property type="match status" value="1"/>
</dbReference>
<protein>
    <recommendedName>
        <fullName evidence="3">beta-glucosidase</fullName>
        <ecNumber evidence="3">3.2.1.21</ecNumber>
    </recommendedName>
</protein>
<dbReference type="EMBL" id="VAFL01000010">
    <property type="protein sequence ID" value="TKW65854.1"/>
    <property type="molecule type" value="Genomic_DNA"/>
</dbReference>
<dbReference type="Gene3D" id="3.20.20.300">
    <property type="entry name" value="Glycoside hydrolase, family 3, N-terminal domain"/>
    <property type="match status" value="1"/>
</dbReference>
<evidence type="ECO:0000256" key="1">
    <source>
        <dbReference type="ARBA" id="ARBA00000448"/>
    </source>
</evidence>
<comment type="catalytic activity">
    <reaction evidence="1">
        <text>Hydrolysis of terminal, non-reducing beta-D-glucosyl residues with release of beta-D-glucose.</text>
        <dbReference type="EC" id="3.2.1.21"/>
    </reaction>
</comment>
<dbReference type="SMART" id="SM01217">
    <property type="entry name" value="Fn3_like"/>
    <property type="match status" value="1"/>
</dbReference>
<dbReference type="GO" id="GO:0008422">
    <property type="term" value="F:beta-glucosidase activity"/>
    <property type="evidence" value="ECO:0007669"/>
    <property type="project" value="UniProtKB-EC"/>
</dbReference>
<dbReference type="Proteomes" id="UP000315344">
    <property type="component" value="Unassembled WGS sequence"/>
</dbReference>
<dbReference type="InterPro" id="IPR051915">
    <property type="entry name" value="Cellulose_Degrad_GH3"/>
</dbReference>
<dbReference type="PRINTS" id="PR00133">
    <property type="entry name" value="GLHYDRLASE3"/>
</dbReference>
<accession>A0A533I606</accession>
<proteinExistence type="inferred from homology"/>
<dbReference type="Pfam" id="PF14310">
    <property type="entry name" value="Fn3-like"/>
    <property type="match status" value="1"/>
</dbReference>
<dbReference type="InterPro" id="IPR001764">
    <property type="entry name" value="Glyco_hydro_3_N"/>
</dbReference>
<keyword evidence="4" id="KW-0732">Signal</keyword>
<dbReference type="Gene3D" id="3.40.50.1700">
    <property type="entry name" value="Glycoside hydrolase family 3 C-terminal domain"/>
    <property type="match status" value="1"/>
</dbReference>
<sequence>MRRFWLCCMGMRPRPIPKAGRSMRRHWIFAAGSGSCARCCRLIILPHGTSPNKDCRILDERMDGGAVRRLMAEMTLAEKIGQLNLLAAGEGLVTGERQQTSLAERLDAGQVGAIFGTKSLATARDMQERALAGSRLKIPLFFAEDVIHGHRTVFPLNIALACSWDMALIEATAAHAAAEAAAEGLHHVFAPMIDISRDARWGRVAEGPGEDPFLASRIAEAAVRGFQGRGLGTPGSVAACLKHFVAYGAPESGRDYDNVSLAWEDVLQIYLPPFQAGVAAGAASVMAAFNALNKVPMHANSRLVEGWLRGHAGFDGLVVSDYTGVMELSQHGLGPAPVAVARALHGGIDMDMVGEDYLRELPRLARDGVCAPESGFSADPAEIMDLIDRACRRVLLFKQRLGLLDHPFRGLEGNPAAPARQVGRALARKAAARSAVLLKNDDILPLTKDRKVALIGPFATDCINMLGTWAVSGSAEDVVPLNRAVAALTGTEPIVAWGANIVAEPWLEQRLNVHGTTVTPDPRSHVDQYAEVLDAIAGADVIIAAVGEAKEHGGESSSVLLPELPASQRELLSRLAGSTKPLVLVVFAARPLALGDIASRADAIIYAWHGGIAGPEGVADLIYGIENPSGRLAVTLPGSPGEVPLSYAAETTGRPDPGLFTKFRTGWLDMPDDTARFPFGFGLGYAKVRYSAAALSATTAAASDKVKLSLTLTNLDTHFAAIETVQLYASDPVARITRPGRWLIDFAQVALGPGESRDVAFSIRADQFAYPMAPSLEGVEWVRDPGLIRLHVGPNSRDTESLDLTWRD</sequence>
<evidence type="ECO:0000313" key="8">
    <source>
        <dbReference type="EMBL" id="TKW65854.1"/>
    </source>
</evidence>
<dbReference type="SUPFAM" id="SSF52279">
    <property type="entry name" value="Beta-D-glucan exohydrolase, C-terminal domain"/>
    <property type="match status" value="1"/>
</dbReference>
<comment type="caution">
    <text evidence="8">The sequence shown here is derived from an EMBL/GenBank/DDBJ whole genome shotgun (WGS) entry which is preliminary data.</text>
</comment>
<evidence type="ECO:0000256" key="3">
    <source>
        <dbReference type="ARBA" id="ARBA00012744"/>
    </source>
</evidence>
<dbReference type="InterPro" id="IPR036962">
    <property type="entry name" value="Glyco_hydro_3_N_sf"/>
</dbReference>
<dbReference type="InterPro" id="IPR002772">
    <property type="entry name" value="Glyco_hydro_3_C"/>
</dbReference>
<dbReference type="InterPro" id="IPR013783">
    <property type="entry name" value="Ig-like_fold"/>
</dbReference>
<dbReference type="InterPro" id="IPR017853">
    <property type="entry name" value="GH"/>
</dbReference>
<dbReference type="GO" id="GO:0009251">
    <property type="term" value="P:glucan catabolic process"/>
    <property type="evidence" value="ECO:0007669"/>
    <property type="project" value="TreeGrafter"/>
</dbReference>
<keyword evidence="5" id="KW-0378">Hydrolase</keyword>
<dbReference type="SUPFAM" id="SSF51445">
    <property type="entry name" value="(Trans)glycosidases"/>
    <property type="match status" value="1"/>
</dbReference>
<reference evidence="8 9" key="1">
    <citation type="journal article" date="2017" name="Nat. Commun.">
        <title>In situ click chemistry generation of cyclooxygenase-2 inhibitors.</title>
        <authorList>
            <person name="Bhardwaj A."/>
            <person name="Kaur J."/>
            <person name="Wuest M."/>
            <person name="Wuest F."/>
        </authorList>
    </citation>
    <scope>NUCLEOTIDE SEQUENCE [LARGE SCALE GENOMIC DNA]</scope>
    <source>
        <strain evidence="8">S2_012_000_R3_94</strain>
    </source>
</reference>
<dbReference type="PANTHER" id="PTHR30620:SF16">
    <property type="entry name" value="LYSOSOMAL BETA GLUCOSIDASE"/>
    <property type="match status" value="1"/>
</dbReference>
<organism evidence="8 9">
    <name type="scientific">Paracoccus denitrificans</name>
    <dbReference type="NCBI Taxonomy" id="266"/>
    <lineage>
        <taxon>Bacteria</taxon>
        <taxon>Pseudomonadati</taxon>
        <taxon>Pseudomonadota</taxon>
        <taxon>Alphaproteobacteria</taxon>
        <taxon>Rhodobacterales</taxon>
        <taxon>Paracoccaceae</taxon>
        <taxon>Paracoccus</taxon>
    </lineage>
</organism>
<dbReference type="AlphaFoldDB" id="A0A533I606"/>
<dbReference type="Gene3D" id="2.60.40.10">
    <property type="entry name" value="Immunoglobulins"/>
    <property type="match status" value="1"/>
</dbReference>
<keyword evidence="6" id="KW-0326">Glycosidase</keyword>
<name>A0A533I606_PARDE</name>
<feature type="domain" description="Fibronectin type III-like" evidence="7">
    <location>
        <begin position="723"/>
        <end position="796"/>
    </location>
</feature>
<dbReference type="InterPro" id="IPR026891">
    <property type="entry name" value="Fn3-like"/>
</dbReference>
<evidence type="ECO:0000256" key="6">
    <source>
        <dbReference type="ARBA" id="ARBA00023295"/>
    </source>
</evidence>
<evidence type="ECO:0000256" key="5">
    <source>
        <dbReference type="ARBA" id="ARBA00022801"/>
    </source>
</evidence>
<dbReference type="InterPro" id="IPR036881">
    <property type="entry name" value="Glyco_hydro_3_C_sf"/>
</dbReference>
<dbReference type="PANTHER" id="PTHR30620">
    <property type="entry name" value="PERIPLASMIC BETA-GLUCOSIDASE-RELATED"/>
    <property type="match status" value="1"/>
</dbReference>